<gene>
    <name evidence="1" type="ORF">EG68_03516</name>
</gene>
<feature type="non-terminal residue" evidence="1">
    <location>
        <position position="88"/>
    </location>
</feature>
<reference evidence="1" key="1">
    <citation type="submission" date="2019-07" db="EMBL/GenBank/DDBJ databases">
        <title>Annotation for the trematode Paragonimus miyazaki's.</title>
        <authorList>
            <person name="Choi Y.-J."/>
        </authorList>
    </citation>
    <scope>NUCLEOTIDE SEQUENCE</scope>
    <source>
        <strain evidence="1">Japan</strain>
    </source>
</reference>
<dbReference type="AlphaFoldDB" id="A0A8S9YX51"/>
<organism evidence="1 2">
    <name type="scientific">Paragonimus skrjabini miyazakii</name>
    <dbReference type="NCBI Taxonomy" id="59628"/>
    <lineage>
        <taxon>Eukaryota</taxon>
        <taxon>Metazoa</taxon>
        <taxon>Spiralia</taxon>
        <taxon>Lophotrochozoa</taxon>
        <taxon>Platyhelminthes</taxon>
        <taxon>Trematoda</taxon>
        <taxon>Digenea</taxon>
        <taxon>Plagiorchiida</taxon>
        <taxon>Troglotremata</taxon>
        <taxon>Troglotrematidae</taxon>
        <taxon>Paragonimus</taxon>
    </lineage>
</organism>
<dbReference type="OrthoDB" id="10554945at2759"/>
<evidence type="ECO:0000313" key="1">
    <source>
        <dbReference type="EMBL" id="KAF7259164.1"/>
    </source>
</evidence>
<dbReference type="EMBL" id="JTDE01001331">
    <property type="protein sequence ID" value="KAF7259164.1"/>
    <property type="molecule type" value="Genomic_DNA"/>
</dbReference>
<protein>
    <submittedName>
        <fullName evidence="1">Uncharacterized protein</fullName>
    </submittedName>
</protein>
<name>A0A8S9YX51_9TREM</name>
<comment type="caution">
    <text evidence="1">The sequence shown here is derived from an EMBL/GenBank/DDBJ whole genome shotgun (WGS) entry which is preliminary data.</text>
</comment>
<evidence type="ECO:0000313" key="2">
    <source>
        <dbReference type="Proteomes" id="UP000822476"/>
    </source>
</evidence>
<accession>A0A8S9YX51</accession>
<dbReference type="Proteomes" id="UP000822476">
    <property type="component" value="Unassembled WGS sequence"/>
</dbReference>
<keyword evidence="2" id="KW-1185">Reference proteome</keyword>
<sequence length="88" mass="10514">MRKVGWSNRVSFPKHCIRMPWYFWLTYDTLAFDQRFHCCLRLYVQIEMRKSLTLLVIGLYIKSTHFLGDAIADERFFLSLSKMITTTG</sequence>
<proteinExistence type="predicted"/>